<dbReference type="PANTHER" id="PTHR10151">
    <property type="entry name" value="ECTONUCLEOTIDE PYROPHOSPHATASE/PHOSPHODIESTERASE"/>
    <property type="match status" value="1"/>
</dbReference>
<organism evidence="1 2">
    <name type="scientific">Methylophaga lonarensis MPL</name>
    <dbReference type="NCBI Taxonomy" id="1286106"/>
    <lineage>
        <taxon>Bacteria</taxon>
        <taxon>Pseudomonadati</taxon>
        <taxon>Pseudomonadota</taxon>
        <taxon>Gammaproteobacteria</taxon>
        <taxon>Thiotrichales</taxon>
        <taxon>Piscirickettsiaceae</taxon>
        <taxon>Methylophaga</taxon>
    </lineage>
</organism>
<name>M7P3C9_9GAMM</name>
<proteinExistence type="predicted"/>
<dbReference type="Gene3D" id="3.30.1360.110">
    <property type="entry name" value="Domain 2, Phosphonoacetate Hydrolase"/>
    <property type="match status" value="1"/>
</dbReference>
<accession>M7P3C9</accession>
<dbReference type="eggNOG" id="COG1524">
    <property type="taxonomic scope" value="Bacteria"/>
</dbReference>
<dbReference type="STRING" id="1286106.MPL1_01971"/>
<dbReference type="Pfam" id="PF01663">
    <property type="entry name" value="Phosphodiest"/>
    <property type="match status" value="1"/>
</dbReference>
<keyword evidence="1" id="KW-0378">Hydrolase</keyword>
<keyword evidence="2" id="KW-1185">Reference proteome</keyword>
<protein>
    <submittedName>
        <fullName evidence="1">Phosphonoacetate hydrolase</fullName>
    </submittedName>
</protein>
<dbReference type="PATRIC" id="fig|1286106.3.peg.397"/>
<dbReference type="Gene3D" id="3.40.720.10">
    <property type="entry name" value="Alkaline Phosphatase, subunit A"/>
    <property type="match status" value="1"/>
</dbReference>
<dbReference type="PANTHER" id="PTHR10151:SF120">
    <property type="entry name" value="BIS(5'-ADENOSYL)-TRIPHOSPHATASE"/>
    <property type="match status" value="1"/>
</dbReference>
<sequence length="386" mass="43500">MNSQRIVIAMIDGLGTDYFEASEMPRIKAMANNGFYKTVSAVMPTVTNANNASICCGAFPDEHGITGNSYFDETLNQPEYMEDGNSILVPTMIQRARMHGVKSALLTSKKKTIRLLGADTEIAISAEEAPADMIEKFGPAPDIYSREINYWLWQLALDILQNRPDIGFLYVHTTDYPMHMWPPEAEESRAHQAELDRLLGQVTDIAPDAALMITADHGMNYKKRCWDLAKACERRQQPLRFALSAERDRYIKHHRTFGGTAWIWLNHPEDADEVSRLLLSLEGVEQVLTREEAAKQFHLLAERIGDLVVLGDKDTVFGELEEVEMEDLPAHYRTHGSTHEMEVPLIVHNFKGAIPAADKFSFNLHLSRNLLAPIWPVTADKIAANQ</sequence>
<comment type="caution">
    <text evidence="1">The sequence shown here is derived from an EMBL/GenBank/DDBJ whole genome shotgun (WGS) entry which is preliminary data.</text>
</comment>
<dbReference type="EMBL" id="APHR01000009">
    <property type="protein sequence ID" value="EMR14026.1"/>
    <property type="molecule type" value="Genomic_DNA"/>
</dbReference>
<dbReference type="GO" id="GO:0016787">
    <property type="term" value="F:hydrolase activity"/>
    <property type="evidence" value="ECO:0007669"/>
    <property type="project" value="UniProtKB-KW"/>
</dbReference>
<dbReference type="RefSeq" id="WP_009725443.1">
    <property type="nucleotide sequence ID" value="NZ_APHR01000009.1"/>
</dbReference>
<dbReference type="OrthoDB" id="9771966at2"/>
<dbReference type="AlphaFoldDB" id="M7P3C9"/>
<dbReference type="InterPro" id="IPR002591">
    <property type="entry name" value="Phosphodiest/P_Trfase"/>
</dbReference>
<dbReference type="InterPro" id="IPR023116">
    <property type="entry name" value="Phosphonoacetate_hydro_insert"/>
</dbReference>
<reference evidence="1 2" key="1">
    <citation type="journal article" date="2013" name="Genome Announc.">
        <title>Draft Genome Sequence of Methylophaga lonarensis MPLT, a Haloalkaliphilic (Non-Methane-Utilizing) Methylotroph.</title>
        <authorList>
            <person name="Shetty S.A."/>
            <person name="Marathe N.P."/>
            <person name="Munot H."/>
            <person name="Antony C.P."/>
            <person name="Dhotre D.P."/>
            <person name="Murrell J.C."/>
            <person name="Shouche Y.S."/>
        </authorList>
    </citation>
    <scope>NUCLEOTIDE SEQUENCE [LARGE SCALE GENOMIC DNA]</scope>
    <source>
        <strain evidence="1 2">MPL</strain>
    </source>
</reference>
<dbReference type="Proteomes" id="UP000012019">
    <property type="component" value="Unassembled WGS sequence"/>
</dbReference>
<dbReference type="SUPFAM" id="SSF53649">
    <property type="entry name" value="Alkaline phosphatase-like"/>
    <property type="match status" value="1"/>
</dbReference>
<evidence type="ECO:0000313" key="2">
    <source>
        <dbReference type="Proteomes" id="UP000012019"/>
    </source>
</evidence>
<gene>
    <name evidence="1" type="ORF">MPL1_01971</name>
</gene>
<dbReference type="InterPro" id="IPR017850">
    <property type="entry name" value="Alkaline_phosphatase_core_sf"/>
</dbReference>
<evidence type="ECO:0000313" key="1">
    <source>
        <dbReference type="EMBL" id="EMR14026.1"/>
    </source>
</evidence>